<evidence type="ECO:0000313" key="8">
    <source>
        <dbReference type="EMBL" id="KAA1138033.1"/>
    </source>
</evidence>
<evidence type="ECO:0000313" key="9">
    <source>
        <dbReference type="Proteomes" id="UP000325313"/>
    </source>
</evidence>
<evidence type="ECO:0000256" key="5">
    <source>
        <dbReference type="ARBA" id="ARBA00034808"/>
    </source>
</evidence>
<dbReference type="InterPro" id="IPR001650">
    <property type="entry name" value="Helicase_C-like"/>
</dbReference>
<evidence type="ECO:0000256" key="2">
    <source>
        <dbReference type="ARBA" id="ARBA00023125"/>
    </source>
</evidence>
<dbReference type="GO" id="GO:0005737">
    <property type="term" value="C:cytoplasm"/>
    <property type="evidence" value="ECO:0007669"/>
    <property type="project" value="TreeGrafter"/>
</dbReference>
<accession>A0A5B0SLL6</accession>
<dbReference type="EMBL" id="VDEP01000004">
    <property type="protein sequence ID" value="KAA1138033.1"/>
    <property type="molecule type" value="Genomic_DNA"/>
</dbReference>
<keyword evidence="8" id="KW-0547">Nucleotide-binding</keyword>
<dbReference type="Proteomes" id="UP000325313">
    <property type="component" value="Unassembled WGS sequence"/>
</dbReference>
<evidence type="ECO:0000256" key="3">
    <source>
        <dbReference type="ARBA" id="ARBA00023235"/>
    </source>
</evidence>
<evidence type="ECO:0000259" key="7">
    <source>
        <dbReference type="SMART" id="SM00490"/>
    </source>
</evidence>
<proteinExistence type="inferred from homology"/>
<evidence type="ECO:0000256" key="4">
    <source>
        <dbReference type="ARBA" id="ARBA00034617"/>
    </source>
</evidence>
<dbReference type="GO" id="GO:0043138">
    <property type="term" value="F:3'-5' DNA helicase activity"/>
    <property type="evidence" value="ECO:0007669"/>
    <property type="project" value="UniProtKB-EC"/>
</dbReference>
<dbReference type="AlphaFoldDB" id="A0A5B0SLL6"/>
<keyword evidence="2" id="KW-0238">DNA-binding</keyword>
<dbReference type="InterPro" id="IPR027417">
    <property type="entry name" value="P-loop_NTPase"/>
</dbReference>
<keyword evidence="8" id="KW-0378">Hydrolase</keyword>
<organism evidence="8 9">
    <name type="scientific">Puccinia graminis f. sp. tritici</name>
    <dbReference type="NCBI Taxonomy" id="56615"/>
    <lineage>
        <taxon>Eukaryota</taxon>
        <taxon>Fungi</taxon>
        <taxon>Dikarya</taxon>
        <taxon>Basidiomycota</taxon>
        <taxon>Pucciniomycotina</taxon>
        <taxon>Pucciniomycetes</taxon>
        <taxon>Pucciniales</taxon>
        <taxon>Pucciniaceae</taxon>
        <taxon>Puccinia</taxon>
    </lineage>
</organism>
<evidence type="ECO:0000256" key="1">
    <source>
        <dbReference type="ARBA" id="ARBA00005446"/>
    </source>
</evidence>
<dbReference type="EC" id="5.6.2.4" evidence="5"/>
<dbReference type="PANTHER" id="PTHR13710:SF105">
    <property type="entry name" value="ATP-DEPENDENT DNA HELICASE Q1"/>
    <property type="match status" value="1"/>
</dbReference>
<evidence type="ECO:0000256" key="6">
    <source>
        <dbReference type="SAM" id="MobiDB-lite"/>
    </source>
</evidence>
<dbReference type="GO" id="GO:0009378">
    <property type="term" value="F:four-way junction helicase activity"/>
    <property type="evidence" value="ECO:0007669"/>
    <property type="project" value="TreeGrafter"/>
</dbReference>
<dbReference type="PANTHER" id="PTHR13710">
    <property type="entry name" value="DNA HELICASE RECQ FAMILY MEMBER"/>
    <property type="match status" value="1"/>
</dbReference>
<feature type="compositionally biased region" description="Basic and acidic residues" evidence="6">
    <location>
        <begin position="566"/>
        <end position="604"/>
    </location>
</feature>
<comment type="similarity">
    <text evidence="1">Belongs to the helicase family. RecQ subfamily.</text>
</comment>
<reference evidence="8 9" key="1">
    <citation type="submission" date="2019-05" db="EMBL/GenBank/DDBJ databases">
        <title>Emergence of the Ug99 lineage of the wheat stem rust pathogen through somatic hybridization.</title>
        <authorList>
            <person name="Li F."/>
            <person name="Upadhyaya N.M."/>
            <person name="Sperschneider J."/>
            <person name="Matny O."/>
            <person name="Nguyen-Phuc H."/>
            <person name="Mago R."/>
            <person name="Raley C."/>
            <person name="Miller M.E."/>
            <person name="Silverstein K.A.T."/>
            <person name="Henningsen E."/>
            <person name="Hirsch C.D."/>
            <person name="Visser B."/>
            <person name="Pretorius Z.A."/>
            <person name="Steffenson B.J."/>
            <person name="Schwessinger B."/>
            <person name="Dodds P.N."/>
            <person name="Figueroa M."/>
        </authorList>
    </citation>
    <scope>NUCLEOTIDE SEQUENCE [LARGE SCALE GENOMIC DNA]</scope>
    <source>
        <strain evidence="8 9">Ug99</strain>
    </source>
</reference>
<protein>
    <recommendedName>
        <fullName evidence="5">DNA 3'-5' helicase</fullName>
        <ecNumber evidence="5">5.6.2.4</ecNumber>
    </recommendedName>
</protein>
<comment type="caution">
    <text evidence="8">The sequence shown here is derived from an EMBL/GenBank/DDBJ whole genome shotgun (WGS) entry which is preliminary data.</text>
</comment>
<dbReference type="SMART" id="SM00490">
    <property type="entry name" value="HELICc"/>
    <property type="match status" value="1"/>
</dbReference>
<dbReference type="GO" id="GO:0000724">
    <property type="term" value="P:double-strand break repair via homologous recombination"/>
    <property type="evidence" value="ECO:0007669"/>
    <property type="project" value="TreeGrafter"/>
</dbReference>
<keyword evidence="8" id="KW-0067">ATP-binding</keyword>
<feature type="domain" description="Helicase C-terminal" evidence="7">
    <location>
        <begin position="82"/>
        <end position="173"/>
    </location>
</feature>
<name>A0A5B0SLL6_PUCGR</name>
<gene>
    <name evidence="8" type="primary">SGS1_110</name>
    <name evidence="8" type="ORF">PGTUg99_025062</name>
</gene>
<dbReference type="SUPFAM" id="SSF52540">
    <property type="entry name" value="P-loop containing nucleoside triphosphate hydrolases"/>
    <property type="match status" value="1"/>
</dbReference>
<dbReference type="Pfam" id="PF00271">
    <property type="entry name" value="Helicase_C"/>
    <property type="match status" value="1"/>
</dbReference>
<dbReference type="GO" id="GO:0003677">
    <property type="term" value="F:DNA binding"/>
    <property type="evidence" value="ECO:0007669"/>
    <property type="project" value="UniProtKB-KW"/>
</dbReference>
<comment type="catalytic activity">
    <reaction evidence="4">
        <text>Couples ATP hydrolysis with the unwinding of duplex DNA by translocating in the 3'-5' direction.</text>
        <dbReference type="EC" id="5.6.2.4"/>
    </reaction>
</comment>
<keyword evidence="3" id="KW-0413">Isomerase</keyword>
<sequence>MSATCRPVVLEAITSNLKLQPEDIKLINGELTRPEIRLIRISMQSTLKSADDLLRIYAPNTMVPSEKVVPTIIYSGTRNATFQVMKVVNEARQTKWHEYDPEDSFIRRFHSVTGDEDKAENMADYAEAKYPVISATMALGLGQNLKRVRCVIHMGRGDPSSIVQMVGRCGRDGKTGLGLLFMEPTRKKGRNDVGSFTCDKIQDDDDRMDALAITPVCLRIALTVDNALSHTCLISFVYIKLICVFVRHGYIPLSVDDPTYWAEQARELKEAFPPCRCSNCDPASAEAFVHLAQQVTVDNFDAILADPFGTPKDQSIVIMTRKAKARRPKGSCQLPPNVAENLRLHLVQDFERFYVWSLGRSAEFLPSDFFAMSHATRIVAHFDQICGVKPHNTDLAERLMGGEFFSGQTQWLNQSLNDWMDGEFYQDILRHEAFLVSEECRLREEIEAGAEALQIEKEAWTAQKKAQARAVVAAAARVRKEASDAAKKQRADEIAAEKRRKSELVLQAKREEQDRKRFEAEMKKAQRAQKQEEEASLKQAERLARNKAAADARALLAAEKAEEKRLRKEAKENNKKRASSNRDLRGKRDLKRQQKRQETSKVLEAHNAQVESVCVGGPSVAGPYDSHGLDGCGELR</sequence>
<dbReference type="Gene3D" id="3.40.50.300">
    <property type="entry name" value="P-loop containing nucleotide triphosphate hydrolases"/>
    <property type="match status" value="1"/>
</dbReference>
<keyword evidence="8" id="KW-0347">Helicase</keyword>
<dbReference type="GO" id="GO:0005694">
    <property type="term" value="C:chromosome"/>
    <property type="evidence" value="ECO:0007669"/>
    <property type="project" value="TreeGrafter"/>
</dbReference>
<feature type="region of interest" description="Disordered" evidence="6">
    <location>
        <begin position="566"/>
        <end position="636"/>
    </location>
</feature>
<feature type="region of interest" description="Disordered" evidence="6">
    <location>
        <begin position="505"/>
        <end position="545"/>
    </location>
</feature>